<feature type="chain" id="PRO_5046860745" evidence="1">
    <location>
        <begin position="28"/>
        <end position="1106"/>
    </location>
</feature>
<evidence type="ECO:0000313" key="4">
    <source>
        <dbReference type="Proteomes" id="UP000604661"/>
    </source>
</evidence>
<evidence type="ECO:0000259" key="2">
    <source>
        <dbReference type="SMART" id="SM00912"/>
    </source>
</evidence>
<organism evidence="3 4">
    <name type="scientific">Nostoc linckia FACHB-391</name>
    <dbReference type="NCBI Taxonomy" id="2692906"/>
    <lineage>
        <taxon>Bacteria</taxon>
        <taxon>Bacillati</taxon>
        <taxon>Cyanobacteriota</taxon>
        <taxon>Cyanophyceae</taxon>
        <taxon>Nostocales</taxon>
        <taxon>Nostocaceae</taxon>
        <taxon>Nostoc</taxon>
    </lineage>
</organism>
<gene>
    <name evidence="3" type="ORF">H6G95_03635</name>
</gene>
<protein>
    <submittedName>
        <fullName evidence="3">Filamentous hemagglutinin N-terminal domain-containing protein</fullName>
    </submittedName>
</protein>
<comment type="caution">
    <text evidence="3">The sequence shown here is derived from an EMBL/GenBank/DDBJ whole genome shotgun (WGS) entry which is preliminary data.</text>
</comment>
<dbReference type="EMBL" id="JACJTE010000002">
    <property type="protein sequence ID" value="MBD2559724.1"/>
    <property type="molecule type" value="Genomic_DNA"/>
</dbReference>
<dbReference type="InterPro" id="IPR011050">
    <property type="entry name" value="Pectin_lyase_fold/virulence"/>
</dbReference>
<dbReference type="Pfam" id="PF05860">
    <property type="entry name" value="TPS"/>
    <property type="match status" value="1"/>
</dbReference>
<reference evidence="3 4" key="1">
    <citation type="journal article" date="2020" name="ISME J.">
        <title>Comparative genomics reveals insights into cyanobacterial evolution and habitat adaptation.</title>
        <authorList>
            <person name="Chen M.Y."/>
            <person name="Teng W.K."/>
            <person name="Zhao L."/>
            <person name="Hu C.X."/>
            <person name="Zhou Y.K."/>
            <person name="Han B.P."/>
            <person name="Song L.R."/>
            <person name="Shu W.S."/>
        </authorList>
    </citation>
    <scope>NUCLEOTIDE SEQUENCE [LARGE SCALE GENOMIC DNA]</scope>
    <source>
        <strain evidence="3 4">FACHB-391</strain>
    </source>
</reference>
<keyword evidence="4" id="KW-1185">Reference proteome</keyword>
<accession>A0ABR8EQ70</accession>
<evidence type="ECO:0000313" key="3">
    <source>
        <dbReference type="EMBL" id="MBD2559724.1"/>
    </source>
</evidence>
<name>A0ABR8EQ70_NOSLI</name>
<feature type="domain" description="Filamentous haemagglutinin FhaB/tRNA nuclease CdiA-like TPS" evidence="2">
    <location>
        <begin position="36"/>
        <end position="145"/>
    </location>
</feature>
<dbReference type="InterPro" id="IPR008638">
    <property type="entry name" value="FhaB/CdiA-like_TPS"/>
</dbReference>
<dbReference type="SMART" id="SM00912">
    <property type="entry name" value="Haemagg_act"/>
    <property type="match status" value="1"/>
</dbReference>
<dbReference type="Gene3D" id="2.160.20.10">
    <property type="entry name" value="Single-stranded right-handed beta-helix, Pectin lyase-like"/>
    <property type="match status" value="3"/>
</dbReference>
<feature type="signal peptide" evidence="1">
    <location>
        <begin position="1"/>
        <end position="27"/>
    </location>
</feature>
<dbReference type="SUPFAM" id="SSF51126">
    <property type="entry name" value="Pectin lyase-like"/>
    <property type="match status" value="4"/>
</dbReference>
<dbReference type="NCBIfam" id="TIGR01901">
    <property type="entry name" value="adhes_NPXG"/>
    <property type="match status" value="1"/>
</dbReference>
<sequence length="1106" mass="113323">MKIWRFAVTGWLGCMGAITVSIHPAFAQLTPDNSLGSERSQVIPFNQNNDIIDGGAARGTNLFHSFQDFNVGVDRGVYFANPEGITNIFSRVTGGNSSNIFGNLGVLGDANLTLLNPNGILFGQNAQLDIQGSFLGTTANSLVFPNGVEFSATNPQAPPLLAINVPVGLQFGSQPGSITSQAVRRLSVGIGSALAFMGGEINLDGSFLFTQNGQVKLTAVSGDTTVGLNVNGSSLGFNLPENVGRAPINLTNGSFIVASGNSAIELFGGEIGLNDVFIYGNNGGSIVVDATQLNLDNDSSIVSATSGATKGGDIQIQASDAVTLASSSFISSNNYATGAGGNITVNAGKITITGDGTENSSAILTVSNDKGTGGNHTFNATESVNINGGFIQVYNNGAGNGGNLTIRATDAVNITDNGSLGLFGRGSGSTGNIQIETGTLRVQNNFLGGGVTALASNGGSVGSISIQARNAVEVTQSNIYTLIFPPLGSTTQATAGDITIETQRLNLKDGSDIRTNTYSSANAANILIKASEYVRISGNSYISSNTYTGSGNGGNVTIETPQLSLTQGGHINTSSTRSSGNAGNITIRAKDVELDGFVFVPKEQFLAGLNQAAAEEFLSDPLIQEILSRFGGISDMSDITSDASGSNADVRGGTITIDTERLRLSNGGNISTSVLAGRGQGGNLVVRATDSINITGVGGERLDGSFAPSGLFADVQTGGIGSGGSIDVTTERLNLSNGGAISAGTFNQGNAGNIGINAEQIDLRRSSVIITQVDDKAKGNAGNIRIQTQLLNVQEESGISSATFGNGNAGNLTVQADNISLIGSNGGLFTGITSSVYEEANGKGGDIDITANNLDIRDDAQIISGSLGTGDAGNIKINANVLKITGKLSAIASSTNAGNGGDINLNITDLFLLRNGAFISTTAGRAQAGGDGGNIDINSKFIVAIPEENSDIRANAYTGSGGRVQINSQGIFGIESRPQPTEKSDITASSELGVSGITDINAPDTTSIQNSFTGAFPNVIDTNALIANSCVSRSSKQEGTFFITGSGALRNSPGNGLISIYSTGEVRNVEPISRTWKKGDAIVEPQGLYRLADGRLVLSRECQNNS</sequence>
<dbReference type="Proteomes" id="UP000604661">
    <property type="component" value="Unassembled WGS sequence"/>
</dbReference>
<keyword evidence="1" id="KW-0732">Signal</keyword>
<evidence type="ECO:0000256" key="1">
    <source>
        <dbReference type="SAM" id="SignalP"/>
    </source>
</evidence>
<proteinExistence type="predicted"/>
<dbReference type="InterPro" id="IPR012334">
    <property type="entry name" value="Pectin_lyas_fold"/>
</dbReference>